<dbReference type="AlphaFoldDB" id="B8KRE0"/>
<sequence length="37" mass="4593">MAERTRYYWFWRVLRAGKAVFFLESTPAEEWCACVYR</sequence>
<organism evidence="1 2">
    <name type="scientific">Luminiphilus syltensis NOR5-1B</name>
    <dbReference type="NCBI Taxonomy" id="565045"/>
    <lineage>
        <taxon>Bacteria</taxon>
        <taxon>Pseudomonadati</taxon>
        <taxon>Pseudomonadota</taxon>
        <taxon>Gammaproteobacteria</taxon>
        <taxon>Cellvibrionales</taxon>
        <taxon>Halieaceae</taxon>
        <taxon>Luminiphilus</taxon>
    </lineage>
</organism>
<evidence type="ECO:0000313" key="2">
    <source>
        <dbReference type="Proteomes" id="UP000004699"/>
    </source>
</evidence>
<dbReference type="EMBL" id="DS999411">
    <property type="protein sequence ID" value="EED35291.1"/>
    <property type="molecule type" value="Genomic_DNA"/>
</dbReference>
<evidence type="ECO:0000313" key="1">
    <source>
        <dbReference type="EMBL" id="EED35291.1"/>
    </source>
</evidence>
<accession>B8KRE0</accession>
<proteinExistence type="predicted"/>
<keyword evidence="2" id="KW-1185">Reference proteome</keyword>
<name>B8KRE0_9GAMM</name>
<dbReference type="Proteomes" id="UP000004699">
    <property type="component" value="Unassembled WGS sequence"/>
</dbReference>
<reference evidence="2" key="1">
    <citation type="journal article" date="2013" name="BMC Microbiol.">
        <title>Taxonomy and evolution of bacteriochlorophyll a-containing members of the OM60/NOR5 clade of marine gammaproteobacteria: description of Luminiphilus syltensis gen. nov., sp. nov., reclassification of Haliea rubra as Pseudohaliea rubra gen. nov., comb. nov., and emendation of Chromatocurvus halotolerans.</title>
        <authorList>
            <person name="Spring S."/>
            <person name="Riedel T."/>
            <person name="Sproer C."/>
            <person name="Yan S."/>
            <person name="Harder J."/>
            <person name="Fuchs B.M."/>
        </authorList>
    </citation>
    <scope>NUCLEOTIDE SEQUENCE [LARGE SCALE GENOMIC DNA]</scope>
    <source>
        <strain evidence="2">NOR51-B</strain>
    </source>
</reference>
<dbReference type="HOGENOM" id="CLU_3345475_0_0_6"/>
<dbReference type="STRING" id="565045.NOR51B_1236"/>
<gene>
    <name evidence="1" type="ORF">NOR51B_1236</name>
</gene>
<protein>
    <submittedName>
        <fullName evidence="1">Uncharacterized protein</fullName>
    </submittedName>
</protein>